<dbReference type="PANTHER" id="PTHR12778">
    <property type="entry name" value="SOLUTE CARRIER FAMILY 33 ACETYL-COA TRANSPORTER -RELATED"/>
    <property type="match status" value="1"/>
</dbReference>
<feature type="transmembrane region" description="Helical" evidence="6">
    <location>
        <begin position="149"/>
        <end position="168"/>
    </location>
</feature>
<reference evidence="8" key="2">
    <citation type="journal article" date="2019" name="Genome Biol. Evol.">
        <title>Day and night: Metabolic profiles and evolutionary relationships of six axenic non-marine cyanobacteria.</title>
        <authorList>
            <person name="Will S.E."/>
            <person name="Henke P."/>
            <person name="Boedeker C."/>
            <person name="Huang S."/>
            <person name="Brinkmann H."/>
            <person name="Rohde M."/>
            <person name="Jarek M."/>
            <person name="Friedl T."/>
            <person name="Seufert S."/>
            <person name="Schumacher M."/>
            <person name="Overmann J."/>
            <person name="Neumann-Schaal M."/>
            <person name="Petersen J."/>
        </authorList>
    </citation>
    <scope>NUCLEOTIDE SEQUENCE [LARGE SCALE GENOMIC DNA]</scope>
    <source>
        <strain evidence="8">PCC 7102</strain>
    </source>
</reference>
<feature type="domain" description="Major facilitator superfamily (MFS) profile" evidence="7">
    <location>
        <begin position="1"/>
        <end position="290"/>
    </location>
</feature>
<keyword evidence="9" id="KW-1185">Reference proteome</keyword>
<keyword evidence="3 6" id="KW-0812">Transmembrane</keyword>
<evidence type="ECO:0000256" key="5">
    <source>
        <dbReference type="ARBA" id="ARBA00023136"/>
    </source>
</evidence>
<feature type="transmembrane region" description="Helical" evidence="6">
    <location>
        <begin position="105"/>
        <end position="129"/>
    </location>
</feature>
<dbReference type="PROSITE" id="PS50850">
    <property type="entry name" value="MFS"/>
    <property type="match status" value="1"/>
</dbReference>
<dbReference type="SUPFAM" id="SSF103473">
    <property type="entry name" value="MFS general substrate transporter"/>
    <property type="match status" value="1"/>
</dbReference>
<comment type="caution">
    <text evidence="8">The sequence shown here is derived from an EMBL/GenBank/DDBJ whole genome shotgun (WGS) entry which is preliminary data.</text>
</comment>
<dbReference type="Pfam" id="PF07690">
    <property type="entry name" value="MFS_1"/>
    <property type="match status" value="1"/>
</dbReference>
<feature type="transmembrane region" description="Helical" evidence="6">
    <location>
        <begin position="12"/>
        <end position="35"/>
    </location>
</feature>
<dbReference type="InterPro" id="IPR036259">
    <property type="entry name" value="MFS_trans_sf"/>
</dbReference>
<comment type="subcellular location">
    <subcellularLocation>
        <location evidence="1">Cell membrane</location>
        <topology evidence="1">Multi-pass membrane protein</topology>
    </subcellularLocation>
</comment>
<evidence type="ECO:0000256" key="1">
    <source>
        <dbReference type="ARBA" id="ARBA00004651"/>
    </source>
</evidence>
<keyword evidence="2" id="KW-0813">Transport</keyword>
<feature type="transmembrane region" description="Helical" evidence="6">
    <location>
        <begin position="47"/>
        <end position="66"/>
    </location>
</feature>
<feature type="transmembrane region" description="Helical" evidence="6">
    <location>
        <begin position="265"/>
        <end position="288"/>
    </location>
</feature>
<reference evidence="8" key="1">
    <citation type="submission" date="2018-12" db="EMBL/GenBank/DDBJ databases">
        <authorList>
            <person name="Will S."/>
            <person name="Neumann-Schaal M."/>
            <person name="Henke P."/>
        </authorList>
    </citation>
    <scope>NUCLEOTIDE SEQUENCE</scope>
    <source>
        <strain evidence="8">PCC 7102</strain>
    </source>
</reference>
<evidence type="ECO:0000313" key="9">
    <source>
        <dbReference type="Proteomes" id="UP000271624"/>
    </source>
</evidence>
<gene>
    <name evidence="8" type="ORF">DSM106972_028160</name>
</gene>
<organism evidence="8 9">
    <name type="scientific">Dulcicalothrix desertica PCC 7102</name>
    <dbReference type="NCBI Taxonomy" id="232991"/>
    <lineage>
        <taxon>Bacteria</taxon>
        <taxon>Bacillati</taxon>
        <taxon>Cyanobacteriota</taxon>
        <taxon>Cyanophyceae</taxon>
        <taxon>Nostocales</taxon>
        <taxon>Calotrichaceae</taxon>
        <taxon>Dulcicalothrix</taxon>
    </lineage>
</organism>
<sequence length="293" mass="32075">MLALSNEQQAFFVGFRSLFFRFAVLFGSGFLLFLAGTLEKSLNNIQGAWTITLGFAAILFILLSIYHRLILPKPPSDIPNTSATNETVPFWTVIKSYFQKEKIGAILAFILLYRLGEAMFVTLAPLFLVDTIEAGGLGLSTDTVGIVNGTFGVISLIVGGILGGITITRYGLKKCLLPMALAMNLPNLFYVYMAYTKPPLALIYLLVSLEQFGYGLGFTGFTVYLLYICQGQYKTSHYAISTGFMALGLLLPGAISGAIQKQMGYPLFFIFGLLLTLPGIISIFFIPLEDNVK</sequence>
<name>A0A3S1APY3_9CYAN</name>
<protein>
    <recommendedName>
        <fullName evidence="7">Major facilitator superfamily (MFS) profile domain-containing protein</fullName>
    </recommendedName>
</protein>
<dbReference type="InterPro" id="IPR004752">
    <property type="entry name" value="AmpG_permease/AT-1"/>
</dbReference>
<evidence type="ECO:0000256" key="4">
    <source>
        <dbReference type="ARBA" id="ARBA00022989"/>
    </source>
</evidence>
<keyword evidence="4 6" id="KW-1133">Transmembrane helix</keyword>
<evidence type="ECO:0000256" key="2">
    <source>
        <dbReference type="ARBA" id="ARBA00022448"/>
    </source>
</evidence>
<dbReference type="EMBL" id="RSCL01000006">
    <property type="protein sequence ID" value="RUT06559.1"/>
    <property type="molecule type" value="Genomic_DNA"/>
</dbReference>
<feature type="transmembrane region" description="Helical" evidence="6">
    <location>
        <begin position="201"/>
        <end position="226"/>
    </location>
</feature>
<dbReference type="InterPro" id="IPR020846">
    <property type="entry name" value="MFS_dom"/>
</dbReference>
<proteinExistence type="predicted"/>
<dbReference type="PANTHER" id="PTHR12778:SF10">
    <property type="entry name" value="MAJOR FACILITATOR SUPERFAMILY DOMAIN-CONTAINING PROTEIN 3"/>
    <property type="match status" value="1"/>
</dbReference>
<evidence type="ECO:0000256" key="3">
    <source>
        <dbReference type="ARBA" id="ARBA00022692"/>
    </source>
</evidence>
<dbReference type="Gene3D" id="1.20.1250.20">
    <property type="entry name" value="MFS general substrate transporter like domains"/>
    <property type="match status" value="1"/>
</dbReference>
<feature type="transmembrane region" description="Helical" evidence="6">
    <location>
        <begin position="238"/>
        <end position="259"/>
    </location>
</feature>
<dbReference type="AlphaFoldDB" id="A0A3S1APY3"/>
<accession>A0A3S1APY3</accession>
<evidence type="ECO:0000313" key="8">
    <source>
        <dbReference type="EMBL" id="RUT06559.1"/>
    </source>
</evidence>
<evidence type="ECO:0000259" key="7">
    <source>
        <dbReference type="PROSITE" id="PS50850"/>
    </source>
</evidence>
<dbReference type="Proteomes" id="UP000271624">
    <property type="component" value="Unassembled WGS sequence"/>
</dbReference>
<dbReference type="GO" id="GO:0022857">
    <property type="term" value="F:transmembrane transporter activity"/>
    <property type="evidence" value="ECO:0007669"/>
    <property type="project" value="InterPro"/>
</dbReference>
<evidence type="ECO:0000256" key="6">
    <source>
        <dbReference type="SAM" id="Phobius"/>
    </source>
</evidence>
<keyword evidence="5 6" id="KW-0472">Membrane</keyword>
<dbReference type="InterPro" id="IPR011701">
    <property type="entry name" value="MFS"/>
</dbReference>
<dbReference type="GO" id="GO:0005886">
    <property type="term" value="C:plasma membrane"/>
    <property type="evidence" value="ECO:0007669"/>
    <property type="project" value="UniProtKB-SubCell"/>
</dbReference>